<feature type="chain" id="PRO_5022820274" evidence="1">
    <location>
        <begin position="23"/>
        <end position="180"/>
    </location>
</feature>
<dbReference type="OrthoDB" id="5513202at2"/>
<proteinExistence type="predicted"/>
<dbReference type="EMBL" id="CP042467">
    <property type="protein sequence ID" value="QED28806.1"/>
    <property type="molecule type" value="Genomic_DNA"/>
</dbReference>
<accession>A0A5B8XYS0</accession>
<reference evidence="2 3" key="1">
    <citation type="submission" date="2019-08" db="EMBL/GenBank/DDBJ databases">
        <authorList>
            <person name="Liang Q."/>
        </authorList>
    </citation>
    <scope>NUCLEOTIDE SEQUENCE [LARGE SCALE GENOMIC DNA]</scope>
    <source>
        <strain evidence="2 3">V1718</strain>
    </source>
</reference>
<feature type="signal peptide" evidence="1">
    <location>
        <begin position="1"/>
        <end position="22"/>
    </location>
</feature>
<name>A0A5B8XYS0_9DELT</name>
<evidence type="ECO:0000256" key="1">
    <source>
        <dbReference type="SAM" id="SignalP"/>
    </source>
</evidence>
<organism evidence="2 3">
    <name type="scientific">Microvenator marinus</name>
    <dbReference type="NCBI Taxonomy" id="2600177"/>
    <lineage>
        <taxon>Bacteria</taxon>
        <taxon>Deltaproteobacteria</taxon>
        <taxon>Bradymonadales</taxon>
        <taxon>Microvenatoraceae</taxon>
        <taxon>Microvenator</taxon>
    </lineage>
</organism>
<keyword evidence="1" id="KW-0732">Signal</keyword>
<dbReference type="KEGG" id="bbae:FRD01_16485"/>
<dbReference type="RefSeq" id="WP_146961564.1">
    <property type="nucleotide sequence ID" value="NZ_CP042467.1"/>
</dbReference>
<protein>
    <submittedName>
        <fullName evidence="2">Uncharacterized protein</fullName>
    </submittedName>
</protein>
<evidence type="ECO:0000313" key="3">
    <source>
        <dbReference type="Proteomes" id="UP000321595"/>
    </source>
</evidence>
<dbReference type="Proteomes" id="UP000321595">
    <property type="component" value="Chromosome"/>
</dbReference>
<keyword evidence="3" id="KW-1185">Reference proteome</keyword>
<gene>
    <name evidence="2" type="ORF">FRD01_16485</name>
</gene>
<evidence type="ECO:0000313" key="2">
    <source>
        <dbReference type="EMBL" id="QED28806.1"/>
    </source>
</evidence>
<sequence>MKRTIIWFALLVLFALPSTASAQWEHSKQIRSAGTFGIGVGSGTLAYGLSMKYFTTSNFAIQGNIGYWRGRYFGRCGNNDYCRYYGGNSFALSADAIFEQATIAGNNDIELAWNFGIGGGLGLSEYEDAIGAAVAGILGLEVLINVIPIDLVLEWRPNALVIPGFGLDLVNFTGHLRFYF</sequence>
<dbReference type="AlphaFoldDB" id="A0A5B8XYS0"/>